<dbReference type="Proteomes" id="UP000239340">
    <property type="component" value="Plasmid pSfreNXT3b"/>
</dbReference>
<keyword evidence="1" id="KW-0614">Plasmid</keyword>
<dbReference type="RefSeq" id="WP_158665382.1">
    <property type="nucleotide sequence ID" value="NZ_CP024309.1"/>
</dbReference>
<evidence type="ECO:0000313" key="1">
    <source>
        <dbReference type="EMBL" id="AUX78672.1"/>
    </source>
</evidence>
<accession>A0A2L0HBW3</accession>
<geneLocation type="plasmid" evidence="2">
    <name>psfrenxt3b</name>
</geneLocation>
<sequence length="118" mass="13087">MSWKLRRVRQCAKCPWKVSTNPHDIPGGYSEELHQALVRTIAEPGSLDSRGHVMACHEHPPGEEAHCVGWLMNQIGPGNNIPLRLQVMSCENIEAVMLEGPQHERFEDTLPKGDAAVG</sequence>
<dbReference type="AlphaFoldDB" id="A0A2L0HBW3"/>
<dbReference type="InterPro" id="IPR046250">
    <property type="entry name" value="DUF6283"/>
</dbReference>
<gene>
    <name evidence="1" type="ORF">NXT3_PB00008</name>
</gene>
<dbReference type="Pfam" id="PF19800">
    <property type="entry name" value="DUF6283"/>
    <property type="match status" value="1"/>
</dbReference>
<dbReference type="EMBL" id="CP024309">
    <property type="protein sequence ID" value="AUX78672.1"/>
    <property type="molecule type" value="Genomic_DNA"/>
</dbReference>
<proteinExistence type="predicted"/>
<reference evidence="1 2" key="1">
    <citation type="submission" date="2017-10" db="EMBL/GenBank/DDBJ databases">
        <title>Analysis of the genome sequences of Rhizobium populations associated to common bean (phaseolus vulgaris).</title>
        <authorList>
            <person name="Bustos P."/>
            <person name="Santamaria R.I."/>
            <person name="Miranda-Sanchez F."/>
            <person name="Perez-Carrascal O."/>
            <person name="Juarez S."/>
            <person name="Lozano L."/>
            <person name="Martinez-Flores I."/>
            <person name="Vinuesa P."/>
            <person name="Martinez-Romero E."/>
            <person name="Cevallos M.A."/>
            <person name="Romero D."/>
            <person name="Davila G."/>
            <person name="Gonzalez V."/>
        </authorList>
    </citation>
    <scope>NUCLEOTIDE SEQUENCE [LARGE SCALE GENOMIC DNA]</scope>
    <source>
        <strain evidence="1 2">NXT3</strain>
        <plasmid evidence="2">Plasmid psfrenxt3b</plasmid>
    </source>
</reference>
<name>A0A2L0HBW3_RHIFR</name>
<evidence type="ECO:0000313" key="2">
    <source>
        <dbReference type="Proteomes" id="UP000239340"/>
    </source>
</evidence>
<organism evidence="1 2">
    <name type="scientific">Rhizobium fredii</name>
    <name type="common">Sinorhizobium fredii</name>
    <dbReference type="NCBI Taxonomy" id="380"/>
    <lineage>
        <taxon>Bacteria</taxon>
        <taxon>Pseudomonadati</taxon>
        <taxon>Pseudomonadota</taxon>
        <taxon>Alphaproteobacteria</taxon>
        <taxon>Hyphomicrobiales</taxon>
        <taxon>Rhizobiaceae</taxon>
        <taxon>Sinorhizobium/Ensifer group</taxon>
        <taxon>Sinorhizobium</taxon>
    </lineage>
</organism>
<protein>
    <submittedName>
        <fullName evidence="1">Uncharacterized protein</fullName>
    </submittedName>
</protein>